<dbReference type="GO" id="GO:0030686">
    <property type="term" value="C:90S preribosome"/>
    <property type="evidence" value="ECO:0007669"/>
    <property type="project" value="TreeGrafter"/>
</dbReference>
<feature type="region of interest" description="Disordered" evidence="1">
    <location>
        <begin position="1578"/>
        <end position="1598"/>
    </location>
</feature>
<dbReference type="OrthoDB" id="360653at2759"/>
<dbReference type="InterPro" id="IPR046523">
    <property type="entry name" value="UTP20_dom"/>
</dbReference>
<dbReference type="Pfam" id="PF20416">
    <property type="entry name" value="UTP20"/>
    <property type="match status" value="1"/>
</dbReference>
<accession>A0A565BA85</accession>
<sequence length="1598" mass="180872">MPKVRNLKNSASRKRTSIRYRDAVLGVISQLDVNELALFFALLMKPLNIITEETTDLFWSSGKSSLDYFQKSNLLKSIKADTISTLSWKKKSGFLHVIQHILEVFDVFHVRPFLDFLMGCVVRLLITYDPNIDEEKSIDKEIVATNQEQAGTSLKQFKELRSLCLKVIARVLEKYEDCDLGCEFWELFFSAVNSLIKSFKQEGSSSEKPSSLFACFLSMSKSRSLVTFLCREESLVPDIFSILTVTTASEAIKSSALSFIENLLSLESDLDDDDHMIKGFLDPYIEALINSLHSLFLVDILKRKSVKYHGAREIKILKLLSKHMRDGSHVIKYLDILLSFLDQSVKDSDIHREALLAIQDITLLLRAENTTKIINIVSPLLVDAEINVRLCICYLLESLAKIDFSLDHVAKCVREMNAISPMEVDDLDYETIVNAYGKIDADFFNKTLPQHMMIILSQCIYNISSEELSLKDSARNLLGSFIEFLASILCQEGSGQSDIGKEVAKADASWTRDGILWIVNKFLLQHIGDAINRGNSNGKEEILLIRKMVVKLPDAGNLAAFRPLCSEDDEVDFFKNIFSIQTHRRARAIKRFAKVIKDGSLPEGVVRNFFVSVFFNMLLGGEDGKNKNVQDACKEALASVSTHMSWNSYYALLNRCFREMKKHTKKRKLLLQLIGLILDHFHFSKDDYPQEAAEIRACIEKTFLKVQKLMDPDSDSIHVDSYVTAVKVLKHLPTEMMDAQLDSVVSKISSYLKSKLTGTRDKARMALASCLEEIGLEYLQFVVKNLRARLTRGSEVNVLGYTVNFILSKCLSNPTGGKLDHCLGDLLAVVKTDILRVVDEQNEGRVFKMKKEKKACKSLETSKLIAENVTFRSHALELLSPVTGHLQRHLTPKFKSRLEEMLKYIAAGIEGNPSVDEEDFFCFVYDRVYDGINDSSDLGPSKNQRKSRDLQKTACAKSCPHLLTVFALDLLHSRLKKMNLNNNNKVLLSKLDPFVKLLVGCLSSKYEDVVSSSVRCFTALVKLQLPSLISEEDKVKTAVLNLAQSALKMLIQFDLESDSSEDSYITYLSLIKAIVGRKLAVPKLYDIANQVSAVMIKTQSEPIRKNCKDLLLKFLVHYTLSEKCLEGHVQFLQKNLSYEHPAGRQAVLDMLQALIEKVKSSEPNLGKQSVLDRQSQNLFLELAHRLATDDAKEVLSKIGGVIKLLIGCISKNQVDSSLELCLVWYKQEDSRAKAAQVLGLFIEARKEAFSKHIRSILLQEVKTILESAVQLQDAVDEGRVPSWREAYYSVVMIEKMLQQFPDLCFAKGLEVVWKMVFKLLLHPHEWLRTITCRLLNYYFKELGARKRGKSQNLVADSLLEKPSSLFMVAASLCFQLKVHRSTGNINDDTTGEDIVTKNIVFAVSSLHSMIGQSEHEYWSSLDKDEQVKFLKAFVVFDAGNVRSTFLALTSGNLSENGKDDVRNVLIGSLLKRMGKLALDMGSLQMRIVFNAFRILLPLYKVCQGFTGKVISVELKELAEGVRDSIRDKSIGSHMFVQVYRDIINSLETKRKKRKREEKLMAVINPERNAKRKLKLAAKNKANKKRKIMSNKMSRWARS</sequence>
<dbReference type="InterPro" id="IPR016024">
    <property type="entry name" value="ARM-type_fold"/>
</dbReference>
<dbReference type="Gene3D" id="1.25.10.10">
    <property type="entry name" value="Leucine-rich Repeat Variant"/>
    <property type="match status" value="1"/>
</dbReference>
<dbReference type="InterPro" id="IPR057525">
    <property type="entry name" value="UTP20_C"/>
</dbReference>
<dbReference type="PANTHER" id="PTHR17695">
    <property type="entry name" value="SMALL SUBUNIT PROCESSOME COMPONENT 20 HOMOLOG"/>
    <property type="match status" value="1"/>
</dbReference>
<dbReference type="SUPFAM" id="SSF48371">
    <property type="entry name" value="ARM repeat"/>
    <property type="match status" value="2"/>
</dbReference>
<evidence type="ECO:0000313" key="5">
    <source>
        <dbReference type="EMBL" id="VVA98294.1"/>
    </source>
</evidence>
<evidence type="ECO:0000313" key="6">
    <source>
        <dbReference type="Proteomes" id="UP000489600"/>
    </source>
</evidence>
<feature type="domain" description="U3 small nucleolar RNA-associated protein 20 N-terminal" evidence="2">
    <location>
        <begin position="5"/>
        <end position="492"/>
    </location>
</feature>
<dbReference type="EMBL" id="CABITT030000003">
    <property type="protein sequence ID" value="VVA98294.1"/>
    <property type="molecule type" value="Genomic_DNA"/>
</dbReference>
<dbReference type="PANTHER" id="PTHR17695:SF11">
    <property type="entry name" value="SMALL SUBUNIT PROCESSOME COMPONENT 20 HOMOLOG"/>
    <property type="match status" value="1"/>
</dbReference>
<reference evidence="5" key="1">
    <citation type="submission" date="2019-07" db="EMBL/GenBank/DDBJ databases">
        <authorList>
            <person name="Dittberner H."/>
        </authorList>
    </citation>
    <scope>NUCLEOTIDE SEQUENCE [LARGE SCALE GENOMIC DNA]</scope>
</reference>
<organism evidence="5 6">
    <name type="scientific">Arabis nemorensis</name>
    <dbReference type="NCBI Taxonomy" id="586526"/>
    <lineage>
        <taxon>Eukaryota</taxon>
        <taxon>Viridiplantae</taxon>
        <taxon>Streptophyta</taxon>
        <taxon>Embryophyta</taxon>
        <taxon>Tracheophyta</taxon>
        <taxon>Spermatophyta</taxon>
        <taxon>Magnoliopsida</taxon>
        <taxon>eudicotyledons</taxon>
        <taxon>Gunneridae</taxon>
        <taxon>Pentapetalae</taxon>
        <taxon>rosids</taxon>
        <taxon>malvids</taxon>
        <taxon>Brassicales</taxon>
        <taxon>Brassicaceae</taxon>
        <taxon>Arabideae</taxon>
        <taxon>Arabis</taxon>
    </lineage>
</organism>
<evidence type="ECO:0000259" key="4">
    <source>
        <dbReference type="Pfam" id="PF23099"/>
    </source>
</evidence>
<proteinExistence type="predicted"/>
<dbReference type="InterPro" id="IPR011430">
    <property type="entry name" value="UTP20_N"/>
</dbReference>
<comment type="caution">
    <text evidence="5">The sequence shown here is derived from an EMBL/GenBank/DDBJ whole genome shotgun (WGS) entry which is preliminary data.</text>
</comment>
<feature type="domain" description="U3 small nucleolar RNA-associated protein 20 C-terminal" evidence="4">
    <location>
        <begin position="1476"/>
        <end position="1587"/>
    </location>
</feature>
<dbReference type="InterPro" id="IPR052575">
    <property type="entry name" value="SSU_processome_comp_20"/>
</dbReference>
<evidence type="ECO:0000256" key="1">
    <source>
        <dbReference type="SAM" id="MobiDB-lite"/>
    </source>
</evidence>
<protein>
    <submittedName>
        <fullName evidence="5">Uncharacterized protein</fullName>
    </submittedName>
</protein>
<evidence type="ECO:0000259" key="3">
    <source>
        <dbReference type="Pfam" id="PF20416"/>
    </source>
</evidence>
<keyword evidence="6" id="KW-1185">Reference proteome</keyword>
<feature type="domain" description="U3 small nucleolar RNA-associated protein 20" evidence="3">
    <location>
        <begin position="714"/>
        <end position="926"/>
    </location>
</feature>
<dbReference type="Pfam" id="PF23099">
    <property type="entry name" value="UTP20_C"/>
    <property type="match status" value="1"/>
</dbReference>
<dbReference type="Pfam" id="PF07539">
    <property type="entry name" value="UTP20_N"/>
    <property type="match status" value="1"/>
</dbReference>
<evidence type="ECO:0000259" key="2">
    <source>
        <dbReference type="Pfam" id="PF07539"/>
    </source>
</evidence>
<gene>
    <name evidence="5" type="ORF">ANE_LOCUS8739</name>
</gene>
<dbReference type="InterPro" id="IPR011989">
    <property type="entry name" value="ARM-like"/>
</dbReference>
<name>A0A565BA85_9BRAS</name>
<dbReference type="GO" id="GO:0032040">
    <property type="term" value="C:small-subunit processome"/>
    <property type="evidence" value="ECO:0007669"/>
    <property type="project" value="TreeGrafter"/>
</dbReference>
<dbReference type="Proteomes" id="UP000489600">
    <property type="component" value="Unassembled WGS sequence"/>
</dbReference>